<dbReference type="InterPro" id="IPR002553">
    <property type="entry name" value="Clathrin/coatomer_adapt-like_N"/>
</dbReference>
<evidence type="ECO:0000313" key="11">
    <source>
        <dbReference type="Proteomes" id="UP001153292"/>
    </source>
</evidence>
<reference evidence="10" key="1">
    <citation type="submission" date="2021-12" db="EMBL/GenBank/DDBJ databases">
        <authorList>
            <person name="King R."/>
        </authorList>
    </citation>
    <scope>NUCLEOTIDE SEQUENCE</scope>
</reference>
<dbReference type="Pfam" id="PF06375">
    <property type="entry name" value="AP3D1"/>
    <property type="match status" value="1"/>
</dbReference>
<comment type="subcellular location">
    <subcellularLocation>
        <location evidence="1">Endomembrane system</location>
    </subcellularLocation>
    <subcellularLocation>
        <location evidence="7">Golgi apparatus</location>
    </subcellularLocation>
</comment>
<evidence type="ECO:0000256" key="6">
    <source>
        <dbReference type="ARBA" id="ARBA00023136"/>
    </source>
</evidence>
<comment type="subunit">
    <text evidence="7">Adaptor protein complex 3 (AP-3) is a heterotetramer.</text>
</comment>
<keyword evidence="11" id="KW-1185">Reference proteome</keyword>
<feature type="domain" description="AP-3 complex subunit delta" evidence="9">
    <location>
        <begin position="692"/>
        <end position="828"/>
    </location>
</feature>
<keyword evidence="6" id="KW-0472">Membrane</keyword>
<accession>A0ABN8BAY6</accession>
<feature type="compositionally biased region" description="Basic and acidic residues" evidence="8">
    <location>
        <begin position="748"/>
        <end position="757"/>
    </location>
</feature>
<feature type="compositionally biased region" description="Basic residues" evidence="8">
    <location>
        <begin position="955"/>
        <end position="965"/>
    </location>
</feature>
<dbReference type="InterPro" id="IPR011989">
    <property type="entry name" value="ARM-like"/>
</dbReference>
<feature type="region of interest" description="Disordered" evidence="8">
    <location>
        <begin position="909"/>
        <end position="985"/>
    </location>
</feature>
<keyword evidence="3 7" id="KW-0813">Transport</keyword>
<gene>
    <name evidence="10" type="ORF">CHILSU_LOCUS9339</name>
</gene>
<feature type="compositionally biased region" description="Low complexity" evidence="8">
    <location>
        <begin position="861"/>
        <end position="872"/>
    </location>
</feature>
<evidence type="ECO:0000256" key="8">
    <source>
        <dbReference type="SAM" id="MobiDB-lite"/>
    </source>
</evidence>
<feature type="region of interest" description="Disordered" evidence="8">
    <location>
        <begin position="660"/>
        <end position="691"/>
    </location>
</feature>
<dbReference type="PIRSF" id="PIRSF037092">
    <property type="entry name" value="AP3_complex_delta"/>
    <property type="match status" value="1"/>
</dbReference>
<comment type="similarity">
    <text evidence="2 7">Belongs to the adaptor complexes large subunit family.</text>
</comment>
<keyword evidence="7" id="KW-0333">Golgi apparatus</keyword>
<dbReference type="InterPro" id="IPR017105">
    <property type="entry name" value="AP3_complex_dsu"/>
</dbReference>
<dbReference type="SUPFAM" id="SSF48371">
    <property type="entry name" value="ARM repeat"/>
    <property type="match status" value="1"/>
</dbReference>
<dbReference type="SMART" id="SM01354">
    <property type="entry name" value="BLVR"/>
    <property type="match status" value="1"/>
</dbReference>
<feature type="region of interest" description="Disordered" evidence="8">
    <location>
        <begin position="748"/>
        <end position="892"/>
    </location>
</feature>
<sequence length="985" mass="109700">MALKKVKGNFERMFDKNLTDLVRGIRNNKDNEAKYIAQCMEEIKVELRQDNIAVKANAVAKLTYLQMLGYDISWAIFNIIEVMSSNKFTYKRIGYLAASQSFHADSELLMLTTNMIRKDLNAQNQYEAGLALSGLSCFISHDLARDLANDIMTLMSSTKPYLRMKAVLMMYKVFLRYPDALRPAFPKLKEKLEDPDPGVQSAAVNVVCELARKNPKNYLSLAPVFFKLMTTSTNNWMLIKIIKLFGALTPLEPRLGKKLIEPLTNLIHSTSAMSLLYECINTVIAVLISISSGMPGHAASVQLCVQKLRILIEDSDQNLKYLGLLAMSRILKSHPKSVQAHKDLVLACLDDKDESIRLRALGLLYGMVSKKNLMEIVKKLMVHMERAEGTLYRDELLTRMIEICSQNNYQHVVDFEWYVTVLAELTEMETSAKHGCIIAGQLTEVGARVADVRAFAARECSAICSRAAAVPPGPASREVLYAAAYVLAEYCQEEAVMRESISPLLACAGVGGGHMRARAVCVHAALKLAARLLRAHADRGSLHDALSVLREALAGLRPLLCSEDMEVQERAHNAHALLELVLRQLSPADEALLDHQSNGLDTELVDHEMNGEDTSSKAFSGGLIEELVDLFDGELKPVAPKAQKKVPMPADLDLDQWMSRERWSSDSSSSEDEGEGAVFAAPAPDPRPTAQFTPEELQMLREARRQEQANNPHYLKDDSPRSYQQEDIPIAEIALEVPLQIHTKRSDKYLITRDSSKKTKKEKRSSKKRKSKKAVHSSESESEEGESGRTARPAVEAGGELPEGAAPSDEEPPPPPDDPHRALDLDLELPLREEELLSTRIQQYPSQESGLLIKKSKASKNNKSSEKSSTNKTVKKKKEKKSKYNKDVDLLLSESDKNNVHVDLGNLLIGDMGTTEDKDVSLNNTADVEPDNNHVKSKTEKHKRSKKEVKDKELKKKKSSKKGKHETKVGYEEALGISTPSKEVI</sequence>
<evidence type="ECO:0000313" key="10">
    <source>
        <dbReference type="EMBL" id="CAH0405966.1"/>
    </source>
</evidence>
<feature type="compositionally biased region" description="Basic and acidic residues" evidence="8">
    <location>
        <begin position="882"/>
        <end position="892"/>
    </location>
</feature>
<evidence type="ECO:0000256" key="4">
    <source>
        <dbReference type="ARBA" id="ARBA00022737"/>
    </source>
</evidence>
<evidence type="ECO:0000256" key="7">
    <source>
        <dbReference type="PIRNR" id="PIRNR037092"/>
    </source>
</evidence>
<evidence type="ECO:0000256" key="2">
    <source>
        <dbReference type="ARBA" id="ARBA00006613"/>
    </source>
</evidence>
<evidence type="ECO:0000256" key="1">
    <source>
        <dbReference type="ARBA" id="ARBA00004308"/>
    </source>
</evidence>
<dbReference type="Gene3D" id="1.25.10.10">
    <property type="entry name" value="Leucine-rich Repeat Variant"/>
    <property type="match status" value="1"/>
</dbReference>
<organism evidence="10 11">
    <name type="scientific">Chilo suppressalis</name>
    <name type="common">Asiatic rice borer moth</name>
    <dbReference type="NCBI Taxonomy" id="168631"/>
    <lineage>
        <taxon>Eukaryota</taxon>
        <taxon>Metazoa</taxon>
        <taxon>Ecdysozoa</taxon>
        <taxon>Arthropoda</taxon>
        <taxon>Hexapoda</taxon>
        <taxon>Insecta</taxon>
        <taxon>Pterygota</taxon>
        <taxon>Neoptera</taxon>
        <taxon>Endopterygota</taxon>
        <taxon>Lepidoptera</taxon>
        <taxon>Glossata</taxon>
        <taxon>Ditrysia</taxon>
        <taxon>Pyraloidea</taxon>
        <taxon>Crambidae</taxon>
        <taxon>Crambinae</taxon>
        <taxon>Chilo</taxon>
    </lineage>
</organism>
<dbReference type="Proteomes" id="UP001153292">
    <property type="component" value="Chromosome 5"/>
</dbReference>
<feature type="compositionally biased region" description="Basic and acidic residues" evidence="8">
    <location>
        <begin position="817"/>
        <end position="837"/>
    </location>
</feature>
<evidence type="ECO:0000256" key="3">
    <source>
        <dbReference type="ARBA" id="ARBA00022448"/>
    </source>
</evidence>
<dbReference type="Pfam" id="PF01602">
    <property type="entry name" value="Adaptin_N"/>
    <property type="match status" value="1"/>
</dbReference>
<feature type="compositionally biased region" description="Polar residues" evidence="8">
    <location>
        <begin position="839"/>
        <end position="849"/>
    </location>
</feature>
<keyword evidence="4" id="KW-0677">Repeat</keyword>
<keyword evidence="5 7" id="KW-0653">Protein transport</keyword>
<dbReference type="InterPro" id="IPR016024">
    <property type="entry name" value="ARM-type_fold"/>
</dbReference>
<name>A0ABN8BAY6_CHISP</name>
<feature type="compositionally biased region" description="Basic residues" evidence="8">
    <location>
        <begin position="758"/>
        <end position="775"/>
    </location>
</feature>
<protein>
    <recommendedName>
        <fullName evidence="7">AP-3 complex subunit delta</fullName>
    </recommendedName>
</protein>
<dbReference type="EMBL" id="OU963898">
    <property type="protein sequence ID" value="CAH0405966.1"/>
    <property type="molecule type" value="Genomic_DNA"/>
</dbReference>
<proteinExistence type="inferred from homology"/>
<evidence type="ECO:0000259" key="9">
    <source>
        <dbReference type="SMART" id="SM01354"/>
    </source>
</evidence>
<dbReference type="PANTHER" id="PTHR22781:SF12">
    <property type="entry name" value="AP-3 COMPLEX SUBUNIT DELTA-1"/>
    <property type="match status" value="1"/>
</dbReference>
<evidence type="ECO:0000256" key="5">
    <source>
        <dbReference type="ARBA" id="ARBA00022927"/>
    </source>
</evidence>
<dbReference type="InterPro" id="IPR010474">
    <property type="entry name" value="AP3D_dom_metazoa"/>
</dbReference>
<dbReference type="PANTHER" id="PTHR22781">
    <property type="entry name" value="DELTA ADAPTIN-RELATED"/>
    <property type="match status" value="1"/>
</dbReference>